<dbReference type="Gene3D" id="3.40.50.620">
    <property type="entry name" value="HUPs"/>
    <property type="match status" value="1"/>
</dbReference>
<dbReference type="EC" id="6.1.1.16" evidence="5"/>
<dbReference type="InterPro" id="IPR024909">
    <property type="entry name" value="Cys-tRNA/MSH_ligase"/>
</dbReference>
<reference evidence="5" key="1">
    <citation type="submission" date="2013-08" db="EMBL/GenBank/DDBJ databases">
        <authorList>
            <person name="Mendez C."/>
            <person name="Richter M."/>
            <person name="Ferrer M."/>
            <person name="Sanchez J."/>
        </authorList>
    </citation>
    <scope>NUCLEOTIDE SEQUENCE</scope>
</reference>
<protein>
    <submittedName>
        <fullName evidence="5">Cysteinyl-tRNA synthetase</fullName>
        <ecNumber evidence="5">6.1.1.16</ecNumber>
    </submittedName>
</protein>
<accession>T0Y4Z2</accession>
<feature type="non-terminal residue" evidence="5">
    <location>
        <position position="1"/>
    </location>
</feature>
<evidence type="ECO:0000259" key="4">
    <source>
        <dbReference type="Pfam" id="PF01406"/>
    </source>
</evidence>
<organism evidence="5">
    <name type="scientific">mine drainage metagenome</name>
    <dbReference type="NCBI Taxonomy" id="410659"/>
    <lineage>
        <taxon>unclassified sequences</taxon>
        <taxon>metagenomes</taxon>
        <taxon>ecological metagenomes</taxon>
    </lineage>
</organism>
<dbReference type="AlphaFoldDB" id="T0Y4Z2"/>
<gene>
    <name evidence="5" type="ORF">B1A_21275</name>
</gene>
<dbReference type="PANTHER" id="PTHR10890">
    <property type="entry name" value="CYSTEINYL-TRNA SYNTHETASE"/>
    <property type="match status" value="1"/>
</dbReference>
<evidence type="ECO:0000256" key="1">
    <source>
        <dbReference type="ARBA" id="ARBA00022598"/>
    </source>
</evidence>
<reference evidence="5" key="2">
    <citation type="journal article" date="2014" name="ISME J.">
        <title>Microbial stratification in low pH oxic and suboxic macroscopic growths along an acid mine drainage.</title>
        <authorList>
            <person name="Mendez-Garcia C."/>
            <person name="Mesa V."/>
            <person name="Sprenger R.R."/>
            <person name="Richter M."/>
            <person name="Diez M.S."/>
            <person name="Solano J."/>
            <person name="Bargiela R."/>
            <person name="Golyshina O.V."/>
            <person name="Manteca A."/>
            <person name="Ramos J.L."/>
            <person name="Gallego J.R."/>
            <person name="Llorente I."/>
            <person name="Martins Dos Santos V.A."/>
            <person name="Jensen O.N."/>
            <person name="Pelaez A.I."/>
            <person name="Sanchez J."/>
            <person name="Ferrer M."/>
        </authorList>
    </citation>
    <scope>NUCLEOTIDE SEQUENCE</scope>
</reference>
<keyword evidence="3" id="KW-0067">ATP-binding</keyword>
<dbReference type="GO" id="GO:0006423">
    <property type="term" value="P:cysteinyl-tRNA aminoacylation"/>
    <property type="evidence" value="ECO:0007669"/>
    <property type="project" value="TreeGrafter"/>
</dbReference>
<sequence length="133" mass="15484">NRTIGEITSTYIDSFHSDMNRLKVLPPSVEPRATLYLDHMINLIQRLLDNGHAYIKDGSVYFRVRSYSAYGELSHQQISELRSGARVESDEDKEDPLDFALWKGMKEGEPYYEAPFWCRKAWMAYRMLGDESP</sequence>
<dbReference type="PANTHER" id="PTHR10890:SF3">
    <property type="entry name" value="CYSTEINE--TRNA LIGASE, CYTOPLASMIC"/>
    <property type="match status" value="1"/>
</dbReference>
<dbReference type="GO" id="GO:0004817">
    <property type="term" value="F:cysteine-tRNA ligase activity"/>
    <property type="evidence" value="ECO:0007669"/>
    <property type="project" value="UniProtKB-EC"/>
</dbReference>
<dbReference type="InterPro" id="IPR014729">
    <property type="entry name" value="Rossmann-like_a/b/a_fold"/>
</dbReference>
<evidence type="ECO:0000313" key="5">
    <source>
        <dbReference type="EMBL" id="EQD28158.1"/>
    </source>
</evidence>
<dbReference type="GO" id="GO:0005524">
    <property type="term" value="F:ATP binding"/>
    <property type="evidence" value="ECO:0007669"/>
    <property type="project" value="UniProtKB-KW"/>
</dbReference>
<evidence type="ECO:0000256" key="3">
    <source>
        <dbReference type="ARBA" id="ARBA00022840"/>
    </source>
</evidence>
<dbReference type="SUPFAM" id="SSF52374">
    <property type="entry name" value="Nucleotidylyl transferase"/>
    <property type="match status" value="1"/>
</dbReference>
<evidence type="ECO:0000256" key="2">
    <source>
        <dbReference type="ARBA" id="ARBA00022741"/>
    </source>
</evidence>
<proteinExistence type="predicted"/>
<feature type="domain" description="tRNA synthetases class I catalytic" evidence="4">
    <location>
        <begin position="3"/>
        <end position="118"/>
    </location>
</feature>
<dbReference type="EMBL" id="AUZX01015726">
    <property type="protein sequence ID" value="EQD28158.1"/>
    <property type="molecule type" value="Genomic_DNA"/>
</dbReference>
<dbReference type="InterPro" id="IPR032678">
    <property type="entry name" value="tRNA-synt_1_cat_dom"/>
</dbReference>
<dbReference type="GO" id="GO:0005829">
    <property type="term" value="C:cytosol"/>
    <property type="evidence" value="ECO:0007669"/>
    <property type="project" value="TreeGrafter"/>
</dbReference>
<comment type="caution">
    <text evidence="5">The sequence shown here is derived from an EMBL/GenBank/DDBJ whole genome shotgun (WGS) entry which is preliminary data.</text>
</comment>
<name>T0Y4Z2_9ZZZZ</name>
<keyword evidence="2" id="KW-0547">Nucleotide-binding</keyword>
<dbReference type="Pfam" id="PF01406">
    <property type="entry name" value="tRNA-synt_1e"/>
    <property type="match status" value="1"/>
</dbReference>
<keyword evidence="5" id="KW-0030">Aminoacyl-tRNA synthetase</keyword>
<keyword evidence="1 5" id="KW-0436">Ligase</keyword>